<evidence type="ECO:0000313" key="2">
    <source>
        <dbReference type="EMBL" id="RVE60080.1"/>
    </source>
</evidence>
<reference evidence="2 3" key="1">
    <citation type="submission" date="2018-11" db="EMBL/GenBank/DDBJ databases">
        <authorList>
            <person name="Lopez-Roques C."/>
            <person name="Donnadieu C."/>
            <person name="Bouchez O."/>
            <person name="Klopp C."/>
            <person name="Cabau C."/>
            <person name="Zahm M."/>
        </authorList>
    </citation>
    <scope>NUCLEOTIDE SEQUENCE [LARGE SCALE GENOMIC DNA]</scope>
    <source>
        <strain evidence="2">RS831</strain>
        <tissue evidence="2">Whole body</tissue>
    </source>
</reference>
<organism evidence="2 3">
    <name type="scientific">Oryzias javanicus</name>
    <name type="common">Javanese ricefish</name>
    <name type="synonym">Aplocheilus javanicus</name>
    <dbReference type="NCBI Taxonomy" id="123683"/>
    <lineage>
        <taxon>Eukaryota</taxon>
        <taxon>Metazoa</taxon>
        <taxon>Chordata</taxon>
        <taxon>Craniata</taxon>
        <taxon>Vertebrata</taxon>
        <taxon>Euteleostomi</taxon>
        <taxon>Actinopterygii</taxon>
        <taxon>Neopterygii</taxon>
        <taxon>Teleostei</taxon>
        <taxon>Neoteleostei</taxon>
        <taxon>Acanthomorphata</taxon>
        <taxon>Ovalentaria</taxon>
        <taxon>Atherinomorphae</taxon>
        <taxon>Beloniformes</taxon>
        <taxon>Adrianichthyidae</taxon>
        <taxon>Oryziinae</taxon>
        <taxon>Oryzias</taxon>
    </lineage>
</organism>
<dbReference type="Proteomes" id="UP000283210">
    <property type="component" value="Chromosome 19"/>
</dbReference>
<feature type="region of interest" description="Disordered" evidence="1">
    <location>
        <begin position="1"/>
        <end position="22"/>
    </location>
</feature>
<gene>
    <name evidence="2" type="ORF">OJAV_G00194450</name>
</gene>
<name>A0A3S2MIR6_ORYJA</name>
<evidence type="ECO:0000313" key="3">
    <source>
        <dbReference type="Proteomes" id="UP000283210"/>
    </source>
</evidence>
<sequence>MLQVSSTSQTAGLRGPAADHLSKQTGVGDELLSGLCHRCLIIPDHHCADQQGKEGNKGRASNHRKFC</sequence>
<dbReference type="EMBL" id="CM012455">
    <property type="protein sequence ID" value="RVE60080.1"/>
    <property type="molecule type" value="Genomic_DNA"/>
</dbReference>
<proteinExistence type="predicted"/>
<accession>A0A3S2MIR6</accession>
<dbReference type="AlphaFoldDB" id="A0A3S2MIR6"/>
<protein>
    <submittedName>
        <fullName evidence="2">Uncharacterized protein</fullName>
    </submittedName>
</protein>
<feature type="compositionally biased region" description="Polar residues" evidence="1">
    <location>
        <begin position="1"/>
        <end position="11"/>
    </location>
</feature>
<evidence type="ECO:0000256" key="1">
    <source>
        <dbReference type="SAM" id="MobiDB-lite"/>
    </source>
</evidence>
<reference evidence="2 3" key="2">
    <citation type="submission" date="2019-01" db="EMBL/GenBank/DDBJ databases">
        <title>A chromosome length genome reference of the Java medaka (oryzias javanicus).</title>
        <authorList>
            <person name="Herpin A."/>
            <person name="Takehana Y."/>
            <person name="Naruse K."/>
            <person name="Ansai S."/>
            <person name="Kawaguchi M."/>
        </authorList>
    </citation>
    <scope>NUCLEOTIDE SEQUENCE [LARGE SCALE GENOMIC DNA]</scope>
    <source>
        <strain evidence="2">RS831</strain>
        <tissue evidence="2">Whole body</tissue>
    </source>
</reference>
<keyword evidence="3" id="KW-1185">Reference proteome</keyword>